<evidence type="ECO:0000313" key="3">
    <source>
        <dbReference type="EMBL" id="PXW99185.1"/>
    </source>
</evidence>
<evidence type="ECO:0000256" key="1">
    <source>
        <dbReference type="ARBA" id="ARBA00022603"/>
    </source>
</evidence>
<name>A0A318H5D6_9BURK</name>
<reference evidence="3 4" key="1">
    <citation type="submission" date="2018-05" db="EMBL/GenBank/DDBJ databases">
        <title>Genomic Encyclopedia of Type Strains, Phase IV (KMG-IV): sequencing the most valuable type-strain genomes for metagenomic binning, comparative biology and taxonomic classification.</title>
        <authorList>
            <person name="Goeker M."/>
        </authorList>
    </citation>
    <scope>NUCLEOTIDE SEQUENCE [LARGE SCALE GENOMIC DNA]</scope>
    <source>
        <strain evidence="3 4">DSM 566</strain>
    </source>
</reference>
<accession>A0A318H5D6</accession>
<keyword evidence="4" id="KW-1185">Reference proteome</keyword>
<dbReference type="SUPFAM" id="SSF53335">
    <property type="entry name" value="S-adenosyl-L-methionine-dependent methyltransferases"/>
    <property type="match status" value="1"/>
</dbReference>
<comment type="caution">
    <text evidence="3">The sequence shown here is derived from an EMBL/GenBank/DDBJ whole genome shotgun (WGS) entry which is preliminary data.</text>
</comment>
<keyword evidence="1 3" id="KW-0489">Methyltransferase</keyword>
<organism evidence="3 4">
    <name type="scientific">Sphaerotilus hippei</name>
    <dbReference type="NCBI Taxonomy" id="744406"/>
    <lineage>
        <taxon>Bacteria</taxon>
        <taxon>Pseudomonadati</taxon>
        <taxon>Pseudomonadota</taxon>
        <taxon>Betaproteobacteria</taxon>
        <taxon>Burkholderiales</taxon>
        <taxon>Sphaerotilaceae</taxon>
        <taxon>Sphaerotilus</taxon>
    </lineage>
</organism>
<dbReference type="Gene3D" id="3.40.50.12710">
    <property type="match status" value="1"/>
</dbReference>
<dbReference type="GO" id="GO:0035243">
    <property type="term" value="F:protein-arginine omega-N symmetric methyltransferase activity"/>
    <property type="evidence" value="ECO:0007669"/>
    <property type="project" value="TreeGrafter"/>
</dbReference>
<dbReference type="InterPro" id="IPR038375">
    <property type="entry name" value="NDUFAF7_sf"/>
</dbReference>
<dbReference type="InterPro" id="IPR029063">
    <property type="entry name" value="SAM-dependent_MTases_sf"/>
</dbReference>
<dbReference type="InterPro" id="IPR003788">
    <property type="entry name" value="NDUFAF7"/>
</dbReference>
<dbReference type="PANTHER" id="PTHR12049">
    <property type="entry name" value="PROTEIN ARGININE METHYLTRANSFERASE NDUFAF7, MITOCHONDRIAL"/>
    <property type="match status" value="1"/>
</dbReference>
<dbReference type="PANTHER" id="PTHR12049:SF7">
    <property type="entry name" value="PROTEIN ARGININE METHYLTRANSFERASE NDUFAF7, MITOCHONDRIAL"/>
    <property type="match status" value="1"/>
</dbReference>
<evidence type="ECO:0000313" key="4">
    <source>
        <dbReference type="Proteomes" id="UP000247811"/>
    </source>
</evidence>
<dbReference type="AlphaFoldDB" id="A0A318H5D6"/>
<dbReference type="Proteomes" id="UP000247811">
    <property type="component" value="Unassembled WGS sequence"/>
</dbReference>
<proteinExistence type="predicted"/>
<evidence type="ECO:0000256" key="2">
    <source>
        <dbReference type="ARBA" id="ARBA00022679"/>
    </source>
</evidence>
<dbReference type="RefSeq" id="WP_375136893.1">
    <property type="nucleotide sequence ID" value="NZ_QJJS01000001.1"/>
</dbReference>
<dbReference type="Pfam" id="PF02636">
    <property type="entry name" value="Methyltransf_28"/>
    <property type="match status" value="1"/>
</dbReference>
<keyword evidence="2 3" id="KW-0808">Transferase</keyword>
<dbReference type="EMBL" id="QJJS01000001">
    <property type="protein sequence ID" value="PXW99185.1"/>
    <property type="molecule type" value="Genomic_DNA"/>
</dbReference>
<protein>
    <submittedName>
        <fullName evidence="3">SAM-dependent MidA family methyltransferase</fullName>
    </submittedName>
</protein>
<gene>
    <name evidence="3" type="ORF">C7444_10113</name>
</gene>
<dbReference type="GO" id="GO:0032259">
    <property type="term" value="P:methylation"/>
    <property type="evidence" value="ECO:0007669"/>
    <property type="project" value="UniProtKB-KW"/>
</dbReference>
<sequence length="379" mass="40891">MNAQKTSSVASTPLADLIAAEIRRQGGWIGFEPFMAMALYTPGLGYYSRDDRQFGSLPADGSDFITAPELSPLYGRALARQVAQALELSGTREVWEFGAGSGALAAQLLEALGERIDRYTIVDLSATLRERQRQTAEQRVPAHVAKLHWADELPEQIAGVVVGNEVLDAMPVALLHWDGSSWFQRGVALADPEGAAGFTWADRPTDLRPPLETGFVPGTVIELPRQGSAFIRTLAGRLRQGAAFFIDYGFPEHEFYHPQRTGGTLMCHRSHQADTDPLVEVGLKDITAHVDFTAIAVTAQDAGMDVLGYTSQGRFLLNCGLADDLAAAHARGDVRTLAHAQKLITEHEMGELFKVVGLAPGGGEFDALGFAAGDRSHTL</sequence>